<proteinExistence type="predicted"/>
<evidence type="ECO:0000256" key="8">
    <source>
        <dbReference type="SAM" id="Phobius"/>
    </source>
</evidence>
<feature type="transmembrane region" description="Helical" evidence="8">
    <location>
        <begin position="316"/>
        <end position="336"/>
    </location>
</feature>
<keyword evidence="2" id="KW-1003">Cell membrane</keyword>
<evidence type="ECO:0000256" key="5">
    <source>
        <dbReference type="ARBA" id="ARBA00022692"/>
    </source>
</evidence>
<dbReference type="PANTHER" id="PTHR33908:SF11">
    <property type="entry name" value="MEMBRANE PROTEIN"/>
    <property type="match status" value="1"/>
</dbReference>
<evidence type="ECO:0000256" key="2">
    <source>
        <dbReference type="ARBA" id="ARBA00022475"/>
    </source>
</evidence>
<dbReference type="EMBL" id="VFRQ01000013">
    <property type="protein sequence ID" value="TPE42390.1"/>
    <property type="molecule type" value="Genomic_DNA"/>
</dbReference>
<evidence type="ECO:0000256" key="1">
    <source>
        <dbReference type="ARBA" id="ARBA00004651"/>
    </source>
</evidence>
<keyword evidence="5 8" id="KW-0812">Transmembrane</keyword>
<comment type="subcellular location">
    <subcellularLocation>
        <location evidence="1">Cell membrane</location>
        <topology evidence="1">Multi-pass membrane protein</topology>
    </subcellularLocation>
</comment>
<feature type="transmembrane region" description="Helical" evidence="8">
    <location>
        <begin position="43"/>
        <end position="61"/>
    </location>
</feature>
<name>A0A501W283_9BACT</name>
<feature type="transmembrane region" description="Helical" evidence="8">
    <location>
        <begin position="289"/>
        <end position="309"/>
    </location>
</feature>
<dbReference type="OrthoDB" id="9813729at2"/>
<comment type="caution">
    <text evidence="10">The sequence shown here is derived from an EMBL/GenBank/DDBJ whole genome shotgun (WGS) entry which is preliminary data.</text>
</comment>
<dbReference type="InterPro" id="IPR038731">
    <property type="entry name" value="RgtA/B/C-like"/>
</dbReference>
<dbReference type="Pfam" id="PF13231">
    <property type="entry name" value="PMT_2"/>
    <property type="match status" value="1"/>
</dbReference>
<keyword evidence="6 8" id="KW-1133">Transmembrane helix</keyword>
<dbReference type="Proteomes" id="UP000316727">
    <property type="component" value="Unassembled WGS sequence"/>
</dbReference>
<protein>
    <submittedName>
        <fullName evidence="10">Glycosyltransferase family 39 protein</fullName>
    </submittedName>
</protein>
<evidence type="ECO:0000256" key="4">
    <source>
        <dbReference type="ARBA" id="ARBA00022679"/>
    </source>
</evidence>
<feature type="transmembrane region" description="Helical" evidence="8">
    <location>
        <begin position="68"/>
        <end position="87"/>
    </location>
</feature>
<dbReference type="PANTHER" id="PTHR33908">
    <property type="entry name" value="MANNOSYLTRANSFERASE YKCB-RELATED"/>
    <property type="match status" value="1"/>
</dbReference>
<evidence type="ECO:0000256" key="6">
    <source>
        <dbReference type="ARBA" id="ARBA00022989"/>
    </source>
</evidence>
<feature type="domain" description="Glycosyltransferase RgtA/B/C/D-like" evidence="9">
    <location>
        <begin position="51"/>
        <end position="207"/>
    </location>
</feature>
<sequence>MARKAMILTGIIILKFLLQYILISPEYDLQRDEFLHLDQANHLAWGYLSIPPMTAWISFLIKLLGNGLFWVKFFPALFGALTIFVVWKAIEELNGNIFALVLGATGVLFSAMLRLNTLYQPNSLDVLCWTTLYFVVIKYIRTEKPKWLYLGAIVFAIGFLNKYNIVFLLIGLFPAILLTEQRVVLAKKHLYLSLLLGLLLILPNLLWQYRTGFPVVHHLKVLAETQLVNVDRWGFLKSQLLFYLGALFVIISALYALLFYKPFRKYRAFFWAIIFTLAVFVYFKAKDYYAMGLYPIYIAFGAVYLADLLKTGWKRYLQPMAIAIPVLFFIPMYNVAFPNKSPEYILQHQRLYKDLGMLRWEDGKDHALPQDYADMLGWKELAYKVDKIYSALPDPAKTLVLCDNYGQAGAINYYTKKKIRAVSFNADYVNWFKLDQPYDHLIRVKSNSDRDSELDETSPYFHIAFLSDSITNPFSREYQTSIYTFIGAKVNINKRIQEEIDETKNYR</sequence>
<feature type="transmembrane region" description="Helical" evidence="8">
    <location>
        <begin position="5"/>
        <end position="23"/>
    </location>
</feature>
<keyword evidence="4 10" id="KW-0808">Transferase</keyword>
<feature type="transmembrane region" description="Helical" evidence="8">
    <location>
        <begin position="124"/>
        <end position="141"/>
    </location>
</feature>
<reference evidence="10 11" key="1">
    <citation type="submission" date="2019-06" db="EMBL/GenBank/DDBJ databases">
        <title>A novel bacterium of genus Pontibacter, isolated from marine sediment.</title>
        <authorList>
            <person name="Huang H."/>
            <person name="Mo K."/>
            <person name="Hu Y."/>
        </authorList>
    </citation>
    <scope>NUCLEOTIDE SEQUENCE [LARGE SCALE GENOMIC DNA]</scope>
    <source>
        <strain evidence="10 11">HB172049</strain>
    </source>
</reference>
<evidence type="ECO:0000313" key="10">
    <source>
        <dbReference type="EMBL" id="TPE42390.1"/>
    </source>
</evidence>
<keyword evidence="11" id="KW-1185">Reference proteome</keyword>
<keyword evidence="7 8" id="KW-0472">Membrane</keyword>
<dbReference type="AlphaFoldDB" id="A0A501W283"/>
<dbReference type="GO" id="GO:0005886">
    <property type="term" value="C:plasma membrane"/>
    <property type="evidence" value="ECO:0007669"/>
    <property type="project" value="UniProtKB-SubCell"/>
</dbReference>
<keyword evidence="3" id="KW-0328">Glycosyltransferase</keyword>
<feature type="transmembrane region" description="Helical" evidence="8">
    <location>
        <begin position="240"/>
        <end position="259"/>
    </location>
</feature>
<organism evidence="10 11">
    <name type="scientific">Pontibacter mangrovi</name>
    <dbReference type="NCBI Taxonomy" id="2589816"/>
    <lineage>
        <taxon>Bacteria</taxon>
        <taxon>Pseudomonadati</taxon>
        <taxon>Bacteroidota</taxon>
        <taxon>Cytophagia</taxon>
        <taxon>Cytophagales</taxon>
        <taxon>Hymenobacteraceae</taxon>
        <taxon>Pontibacter</taxon>
    </lineage>
</organism>
<dbReference type="GO" id="GO:0009103">
    <property type="term" value="P:lipopolysaccharide biosynthetic process"/>
    <property type="evidence" value="ECO:0007669"/>
    <property type="project" value="UniProtKB-ARBA"/>
</dbReference>
<evidence type="ECO:0000313" key="11">
    <source>
        <dbReference type="Proteomes" id="UP000316727"/>
    </source>
</evidence>
<dbReference type="GO" id="GO:0016763">
    <property type="term" value="F:pentosyltransferase activity"/>
    <property type="evidence" value="ECO:0007669"/>
    <property type="project" value="TreeGrafter"/>
</dbReference>
<dbReference type="InterPro" id="IPR050297">
    <property type="entry name" value="LipidA_mod_glycosyltrf_83"/>
</dbReference>
<gene>
    <name evidence="10" type="ORF">FJM65_18365</name>
</gene>
<evidence type="ECO:0000259" key="9">
    <source>
        <dbReference type="Pfam" id="PF13231"/>
    </source>
</evidence>
<evidence type="ECO:0000256" key="7">
    <source>
        <dbReference type="ARBA" id="ARBA00023136"/>
    </source>
</evidence>
<accession>A0A501W283</accession>
<dbReference type="RefSeq" id="WP_140623414.1">
    <property type="nucleotide sequence ID" value="NZ_VFRQ01000013.1"/>
</dbReference>
<evidence type="ECO:0000256" key="3">
    <source>
        <dbReference type="ARBA" id="ARBA00022676"/>
    </source>
</evidence>
<feature type="transmembrane region" description="Helical" evidence="8">
    <location>
        <begin position="266"/>
        <end position="283"/>
    </location>
</feature>
<feature type="transmembrane region" description="Helical" evidence="8">
    <location>
        <begin position="93"/>
        <end position="112"/>
    </location>
</feature>
<feature type="transmembrane region" description="Helical" evidence="8">
    <location>
        <begin position="147"/>
        <end position="178"/>
    </location>
</feature>
<feature type="transmembrane region" description="Helical" evidence="8">
    <location>
        <begin position="190"/>
        <end position="209"/>
    </location>
</feature>